<evidence type="ECO:0000313" key="2">
    <source>
        <dbReference type="Proteomes" id="UP000821865"/>
    </source>
</evidence>
<protein>
    <submittedName>
        <fullName evidence="1">Uncharacterized protein</fullName>
    </submittedName>
</protein>
<comment type="caution">
    <text evidence="1">The sequence shown here is derived from an EMBL/GenBank/DDBJ whole genome shotgun (WGS) entry which is preliminary data.</text>
</comment>
<dbReference type="EMBL" id="CM023474">
    <property type="protein sequence ID" value="KAH7950256.1"/>
    <property type="molecule type" value="Genomic_DNA"/>
</dbReference>
<proteinExistence type="predicted"/>
<accession>A0ACB8CSY8</accession>
<organism evidence="1 2">
    <name type="scientific">Dermacentor silvarum</name>
    <name type="common">Tick</name>
    <dbReference type="NCBI Taxonomy" id="543639"/>
    <lineage>
        <taxon>Eukaryota</taxon>
        <taxon>Metazoa</taxon>
        <taxon>Ecdysozoa</taxon>
        <taxon>Arthropoda</taxon>
        <taxon>Chelicerata</taxon>
        <taxon>Arachnida</taxon>
        <taxon>Acari</taxon>
        <taxon>Parasitiformes</taxon>
        <taxon>Ixodida</taxon>
        <taxon>Ixodoidea</taxon>
        <taxon>Ixodidae</taxon>
        <taxon>Rhipicephalinae</taxon>
        <taxon>Dermacentor</taxon>
    </lineage>
</organism>
<gene>
    <name evidence="1" type="ORF">HPB49_021574</name>
</gene>
<sequence length="233" mass="24873">MDEEDATTAAATTSSADNSPSRARRRGVAGGSARGNRLARGLATCNCASYCYFSLALVLFSLGTVLTILVLDDSEQMFPNLTHMWLIGPIFISSGLMFAVKTIMYLRRETMIAYLARQHSLLRELHLVAVEPGLLRGLQQRAASLPPPYEAVATGYDSPMCHGSTTAAAFPLLMATTEEDPPSYEEALLLIRGGSGPSPAIKTVPEVSPPPQSSQPPGAPVTVIAVQEDLPDR</sequence>
<keyword evidence="2" id="KW-1185">Reference proteome</keyword>
<dbReference type="Proteomes" id="UP000821865">
    <property type="component" value="Chromosome 5"/>
</dbReference>
<reference evidence="1" key="1">
    <citation type="submission" date="2020-05" db="EMBL/GenBank/DDBJ databases">
        <title>Large-scale comparative analyses of tick genomes elucidate their genetic diversity and vector capacities.</title>
        <authorList>
            <person name="Jia N."/>
            <person name="Wang J."/>
            <person name="Shi W."/>
            <person name="Du L."/>
            <person name="Sun Y."/>
            <person name="Zhan W."/>
            <person name="Jiang J."/>
            <person name="Wang Q."/>
            <person name="Zhang B."/>
            <person name="Ji P."/>
            <person name="Sakyi L.B."/>
            <person name="Cui X."/>
            <person name="Yuan T."/>
            <person name="Jiang B."/>
            <person name="Yang W."/>
            <person name="Lam T.T.-Y."/>
            <person name="Chang Q."/>
            <person name="Ding S."/>
            <person name="Wang X."/>
            <person name="Zhu J."/>
            <person name="Ruan X."/>
            <person name="Zhao L."/>
            <person name="Wei J."/>
            <person name="Que T."/>
            <person name="Du C."/>
            <person name="Cheng J."/>
            <person name="Dai P."/>
            <person name="Han X."/>
            <person name="Huang E."/>
            <person name="Gao Y."/>
            <person name="Liu J."/>
            <person name="Shao H."/>
            <person name="Ye R."/>
            <person name="Li L."/>
            <person name="Wei W."/>
            <person name="Wang X."/>
            <person name="Wang C."/>
            <person name="Yang T."/>
            <person name="Huo Q."/>
            <person name="Li W."/>
            <person name="Guo W."/>
            <person name="Chen H."/>
            <person name="Zhou L."/>
            <person name="Ni X."/>
            <person name="Tian J."/>
            <person name="Zhou Y."/>
            <person name="Sheng Y."/>
            <person name="Liu T."/>
            <person name="Pan Y."/>
            <person name="Xia L."/>
            <person name="Li J."/>
            <person name="Zhao F."/>
            <person name="Cao W."/>
        </authorList>
    </citation>
    <scope>NUCLEOTIDE SEQUENCE</scope>
    <source>
        <strain evidence="1">Dsil-2018</strain>
    </source>
</reference>
<name>A0ACB8CSY8_DERSI</name>
<evidence type="ECO:0000313" key="1">
    <source>
        <dbReference type="EMBL" id="KAH7950256.1"/>
    </source>
</evidence>